<dbReference type="GO" id="GO:0003723">
    <property type="term" value="F:RNA binding"/>
    <property type="evidence" value="ECO:0007669"/>
    <property type="project" value="InterPro"/>
</dbReference>
<evidence type="ECO:0000256" key="1">
    <source>
        <dbReference type="ARBA" id="ARBA00007469"/>
    </source>
</evidence>
<gene>
    <name evidence="3" type="ORF">CRM22_010663</name>
</gene>
<dbReference type="AlphaFoldDB" id="A0A4S2KVS9"/>
<evidence type="ECO:0000313" key="3">
    <source>
        <dbReference type="EMBL" id="TGZ52238.1"/>
    </source>
</evidence>
<comment type="caution">
    <text evidence="3">The sequence shown here is derived from an EMBL/GenBank/DDBJ whole genome shotgun (WGS) entry which is preliminary data.</text>
</comment>
<accession>A0A4S2KVS9</accession>
<keyword evidence="4" id="KW-1185">Reference proteome</keyword>
<dbReference type="GO" id="GO:0033897">
    <property type="term" value="F:ribonuclease T2 activity"/>
    <property type="evidence" value="ECO:0007669"/>
    <property type="project" value="InterPro"/>
</dbReference>
<sequence length="92" mass="10487">MYPSDSEPLEKQELLDALERHMGVKPVLHCMKKHGEAAKLLEVRVCFNPKLEMISCYQQGMNKGEIDITAGWKVENSIPCPDKLILPRHQNS</sequence>
<dbReference type="OrthoDB" id="435754at2759"/>
<comment type="similarity">
    <text evidence="1 2">Belongs to the RNase T2 family.</text>
</comment>
<dbReference type="EMBL" id="SJOL01010092">
    <property type="protein sequence ID" value="TGZ52238.1"/>
    <property type="molecule type" value="Genomic_DNA"/>
</dbReference>
<organism evidence="3 4">
    <name type="scientific">Opisthorchis felineus</name>
    <dbReference type="NCBI Taxonomy" id="147828"/>
    <lineage>
        <taxon>Eukaryota</taxon>
        <taxon>Metazoa</taxon>
        <taxon>Spiralia</taxon>
        <taxon>Lophotrochozoa</taxon>
        <taxon>Platyhelminthes</taxon>
        <taxon>Trematoda</taxon>
        <taxon>Digenea</taxon>
        <taxon>Opisthorchiida</taxon>
        <taxon>Opisthorchiata</taxon>
        <taxon>Opisthorchiidae</taxon>
        <taxon>Opisthorchis</taxon>
    </lineage>
</organism>
<protein>
    <submittedName>
        <fullName evidence="3">Uncharacterized protein</fullName>
    </submittedName>
</protein>
<dbReference type="SUPFAM" id="SSF55895">
    <property type="entry name" value="Ribonuclease Rh-like"/>
    <property type="match status" value="1"/>
</dbReference>
<dbReference type="Gene3D" id="3.90.730.10">
    <property type="entry name" value="Ribonuclease T2-like"/>
    <property type="match status" value="1"/>
</dbReference>
<reference evidence="3 4" key="1">
    <citation type="journal article" date="2019" name="BMC Genomics">
        <title>New insights from Opisthorchis felineus genome: update on genomics of the epidemiologically important liver flukes.</title>
        <authorList>
            <person name="Ershov N.I."/>
            <person name="Mordvinov V.A."/>
            <person name="Prokhortchouk E.B."/>
            <person name="Pakharukova M.Y."/>
            <person name="Gunbin K.V."/>
            <person name="Ustyantsev K."/>
            <person name="Genaev M.A."/>
            <person name="Blinov A.G."/>
            <person name="Mazur A."/>
            <person name="Boulygina E."/>
            <person name="Tsygankova S."/>
            <person name="Khrameeva E."/>
            <person name="Chekanov N."/>
            <person name="Fan G."/>
            <person name="Xiao A."/>
            <person name="Zhang H."/>
            <person name="Xu X."/>
            <person name="Yang H."/>
            <person name="Solovyev V."/>
            <person name="Lee S.M."/>
            <person name="Liu X."/>
            <person name="Afonnikov D.A."/>
            <person name="Skryabin K.G."/>
        </authorList>
    </citation>
    <scope>NUCLEOTIDE SEQUENCE [LARGE SCALE GENOMIC DNA]</scope>
    <source>
        <strain evidence="3">AK-0245</strain>
        <tissue evidence="3">Whole organism</tissue>
    </source>
</reference>
<dbReference type="InterPro" id="IPR036430">
    <property type="entry name" value="RNase_T2-like_sf"/>
</dbReference>
<dbReference type="InterPro" id="IPR001568">
    <property type="entry name" value="RNase_T2-like"/>
</dbReference>
<dbReference type="Proteomes" id="UP000308267">
    <property type="component" value="Unassembled WGS sequence"/>
</dbReference>
<evidence type="ECO:0000313" key="4">
    <source>
        <dbReference type="Proteomes" id="UP000308267"/>
    </source>
</evidence>
<name>A0A4S2KVS9_OPIFE</name>
<proteinExistence type="inferred from homology"/>
<evidence type="ECO:0000256" key="2">
    <source>
        <dbReference type="RuleBase" id="RU004328"/>
    </source>
</evidence>
<dbReference type="Pfam" id="PF00445">
    <property type="entry name" value="Ribonuclease_T2"/>
    <property type="match status" value="1"/>
</dbReference>